<keyword evidence="2" id="KW-1185">Reference proteome</keyword>
<dbReference type="Proteomes" id="UP000032141">
    <property type="component" value="Chromosome C3"/>
</dbReference>
<proteinExistence type="predicted"/>
<dbReference type="HOGENOM" id="CLU_1063878_0_0_1"/>
<dbReference type="AlphaFoldDB" id="A0A0D3BEB0"/>
<reference evidence="1" key="2">
    <citation type="submission" date="2015-03" db="UniProtKB">
        <authorList>
            <consortium name="EnsemblPlants"/>
        </authorList>
    </citation>
    <scope>IDENTIFICATION</scope>
</reference>
<dbReference type="OMA" id="YVSIITW"/>
<name>A0A0D3BEB0_BRAOL</name>
<sequence length="262" mass="29200">VPSLASASKCGVLASDAEKISLFSIDAALLISDLRALSSPSPTQTSRSLISGSSSLSSVSSSLFSDADHELSHLRRTLLSPPIWVSSIVELRLHLSLFIRIMDLSGFSITSGSFVKDITLYLALCFHIVNVLEFVAKKESLQLPHGFTALQVLLGNIREALQFICLRNCPTDELFYPGDKDTEAHELFGSYVSIITWSFKSQLIPFYRSSSRRRVNGELEDEPLHRNIIITEKDDCYSFNKTLLQTLFIRHSIMIIETKADL</sequence>
<accession>A0A0D3BEB0</accession>
<evidence type="ECO:0000313" key="2">
    <source>
        <dbReference type="Proteomes" id="UP000032141"/>
    </source>
</evidence>
<protein>
    <submittedName>
        <fullName evidence="1">Uncharacterized protein</fullName>
    </submittedName>
</protein>
<organism evidence="1 2">
    <name type="scientific">Brassica oleracea var. oleracea</name>
    <dbReference type="NCBI Taxonomy" id="109376"/>
    <lineage>
        <taxon>Eukaryota</taxon>
        <taxon>Viridiplantae</taxon>
        <taxon>Streptophyta</taxon>
        <taxon>Embryophyta</taxon>
        <taxon>Tracheophyta</taxon>
        <taxon>Spermatophyta</taxon>
        <taxon>Magnoliopsida</taxon>
        <taxon>eudicotyledons</taxon>
        <taxon>Gunneridae</taxon>
        <taxon>Pentapetalae</taxon>
        <taxon>rosids</taxon>
        <taxon>malvids</taxon>
        <taxon>Brassicales</taxon>
        <taxon>Brassicaceae</taxon>
        <taxon>Brassiceae</taxon>
        <taxon>Brassica</taxon>
    </lineage>
</organism>
<dbReference type="Gramene" id="Bo3g093550.1">
    <property type="protein sequence ID" value="Bo3g093550.1"/>
    <property type="gene ID" value="Bo3g093550"/>
</dbReference>
<dbReference type="EnsemblPlants" id="Bo3g093550.1">
    <property type="protein sequence ID" value="Bo3g093550.1"/>
    <property type="gene ID" value="Bo3g093550"/>
</dbReference>
<evidence type="ECO:0000313" key="1">
    <source>
        <dbReference type="EnsemblPlants" id="Bo3g093550.1"/>
    </source>
</evidence>
<reference evidence="1 2" key="1">
    <citation type="journal article" date="2014" name="Genome Biol.">
        <title>Transcriptome and methylome profiling reveals relics of genome dominance in the mesopolyploid Brassica oleracea.</title>
        <authorList>
            <person name="Parkin I.A."/>
            <person name="Koh C."/>
            <person name="Tang H."/>
            <person name="Robinson S.J."/>
            <person name="Kagale S."/>
            <person name="Clarke W.E."/>
            <person name="Town C.D."/>
            <person name="Nixon J."/>
            <person name="Krishnakumar V."/>
            <person name="Bidwell S.L."/>
            <person name="Denoeud F."/>
            <person name="Belcram H."/>
            <person name="Links M.G."/>
            <person name="Just J."/>
            <person name="Clarke C."/>
            <person name="Bender T."/>
            <person name="Huebert T."/>
            <person name="Mason A.S."/>
            <person name="Pires J.C."/>
            <person name="Barker G."/>
            <person name="Moore J."/>
            <person name="Walley P.G."/>
            <person name="Manoli S."/>
            <person name="Batley J."/>
            <person name="Edwards D."/>
            <person name="Nelson M.N."/>
            <person name="Wang X."/>
            <person name="Paterson A.H."/>
            <person name="King G."/>
            <person name="Bancroft I."/>
            <person name="Chalhoub B."/>
            <person name="Sharpe A.G."/>
        </authorList>
    </citation>
    <scope>NUCLEOTIDE SEQUENCE</scope>
    <source>
        <strain evidence="1 2">cv. TO1000</strain>
    </source>
</reference>